<reference evidence="1" key="1">
    <citation type="submission" date="2022-08" db="EMBL/GenBank/DDBJ databases">
        <authorList>
            <person name="Gutierrez-Valencia J."/>
        </authorList>
    </citation>
    <scope>NUCLEOTIDE SEQUENCE</scope>
</reference>
<sequence length="110" mass="12506">MHEILETDHVDESDDEGAVYKYYTAKASTKKERKQSGKVKMEIKYVVQFCRVHREAKVCSSGRSCCRIQDVNLGVYQLNHHLGKHGLMKEVELCCLNGCKEQNSGGNSRL</sequence>
<accession>A0AAV0IW83</accession>
<protein>
    <submittedName>
        <fullName evidence="1">Uncharacterized protein</fullName>
    </submittedName>
</protein>
<name>A0AAV0IW83_9ROSI</name>
<evidence type="ECO:0000313" key="1">
    <source>
        <dbReference type="EMBL" id="CAI0401375.1"/>
    </source>
</evidence>
<evidence type="ECO:0000313" key="2">
    <source>
        <dbReference type="Proteomes" id="UP001154282"/>
    </source>
</evidence>
<proteinExistence type="predicted"/>
<dbReference type="Proteomes" id="UP001154282">
    <property type="component" value="Unassembled WGS sequence"/>
</dbReference>
<keyword evidence="2" id="KW-1185">Reference proteome</keyword>
<organism evidence="1 2">
    <name type="scientific">Linum tenue</name>
    <dbReference type="NCBI Taxonomy" id="586396"/>
    <lineage>
        <taxon>Eukaryota</taxon>
        <taxon>Viridiplantae</taxon>
        <taxon>Streptophyta</taxon>
        <taxon>Embryophyta</taxon>
        <taxon>Tracheophyta</taxon>
        <taxon>Spermatophyta</taxon>
        <taxon>Magnoliopsida</taxon>
        <taxon>eudicotyledons</taxon>
        <taxon>Gunneridae</taxon>
        <taxon>Pentapetalae</taxon>
        <taxon>rosids</taxon>
        <taxon>fabids</taxon>
        <taxon>Malpighiales</taxon>
        <taxon>Linaceae</taxon>
        <taxon>Linum</taxon>
    </lineage>
</organism>
<comment type="caution">
    <text evidence="1">The sequence shown here is derived from an EMBL/GenBank/DDBJ whole genome shotgun (WGS) entry which is preliminary data.</text>
</comment>
<dbReference type="EMBL" id="CAMGYJ010000004">
    <property type="protein sequence ID" value="CAI0401375.1"/>
    <property type="molecule type" value="Genomic_DNA"/>
</dbReference>
<dbReference type="AlphaFoldDB" id="A0AAV0IW83"/>
<gene>
    <name evidence="1" type="ORF">LITE_LOCUS11172</name>
</gene>